<comment type="caution">
    <text evidence="1">The sequence shown here is derived from an EMBL/GenBank/DDBJ whole genome shotgun (WGS) entry which is preliminary data.</text>
</comment>
<dbReference type="Gene3D" id="1.20.58.2220">
    <property type="entry name" value="Formin, FH2 domain"/>
    <property type="match status" value="1"/>
</dbReference>
<evidence type="ECO:0000313" key="2">
    <source>
        <dbReference type="Proteomes" id="UP000245207"/>
    </source>
</evidence>
<dbReference type="GO" id="GO:0051015">
    <property type="term" value="F:actin filament binding"/>
    <property type="evidence" value="ECO:0007669"/>
    <property type="project" value="InterPro"/>
</dbReference>
<dbReference type="EMBL" id="PKPP01002976">
    <property type="protein sequence ID" value="PWA72020.1"/>
    <property type="molecule type" value="Genomic_DNA"/>
</dbReference>
<name>A0A2U1NEZ6_ARTAN</name>
<dbReference type="GO" id="GO:0045010">
    <property type="term" value="P:actin nucleation"/>
    <property type="evidence" value="ECO:0007669"/>
    <property type="project" value="InterPro"/>
</dbReference>
<protein>
    <submittedName>
        <fullName evidence="1">Formin, FH2 domain-containing protein</fullName>
    </submittedName>
</protein>
<dbReference type="PANTHER" id="PTHR23213">
    <property type="entry name" value="FORMIN-RELATED"/>
    <property type="match status" value="1"/>
</dbReference>
<proteinExistence type="predicted"/>
<organism evidence="1 2">
    <name type="scientific">Artemisia annua</name>
    <name type="common">Sweet wormwood</name>
    <dbReference type="NCBI Taxonomy" id="35608"/>
    <lineage>
        <taxon>Eukaryota</taxon>
        <taxon>Viridiplantae</taxon>
        <taxon>Streptophyta</taxon>
        <taxon>Embryophyta</taxon>
        <taxon>Tracheophyta</taxon>
        <taxon>Spermatophyta</taxon>
        <taxon>Magnoliopsida</taxon>
        <taxon>eudicotyledons</taxon>
        <taxon>Gunneridae</taxon>
        <taxon>Pentapetalae</taxon>
        <taxon>asterids</taxon>
        <taxon>campanulids</taxon>
        <taxon>Asterales</taxon>
        <taxon>Asteraceae</taxon>
        <taxon>Asteroideae</taxon>
        <taxon>Anthemideae</taxon>
        <taxon>Artemisiinae</taxon>
        <taxon>Artemisia</taxon>
    </lineage>
</organism>
<gene>
    <name evidence="1" type="ORF">CTI12_AA274340</name>
</gene>
<dbReference type="InterPro" id="IPR027643">
    <property type="entry name" value="Formin-like_plant"/>
</dbReference>
<dbReference type="STRING" id="35608.A0A2U1NEZ6"/>
<dbReference type="SUPFAM" id="SSF101447">
    <property type="entry name" value="Formin homology 2 domain (FH2 domain)"/>
    <property type="match status" value="1"/>
</dbReference>
<accession>A0A2U1NEZ6</accession>
<evidence type="ECO:0000313" key="1">
    <source>
        <dbReference type="EMBL" id="PWA72020.1"/>
    </source>
</evidence>
<dbReference type="Proteomes" id="UP000245207">
    <property type="component" value="Unassembled WGS sequence"/>
</dbReference>
<dbReference type="OrthoDB" id="1668162at2759"/>
<dbReference type="PANTHER" id="PTHR23213:SF368">
    <property type="entry name" value="HISTONE H3-K79 METHYLTRANSFERASE"/>
    <property type="match status" value="1"/>
</dbReference>
<reference evidence="1 2" key="1">
    <citation type="journal article" date="2018" name="Mol. Plant">
        <title>The genome of Artemisia annua provides insight into the evolution of Asteraceae family and artemisinin biosynthesis.</title>
        <authorList>
            <person name="Shen Q."/>
            <person name="Zhang L."/>
            <person name="Liao Z."/>
            <person name="Wang S."/>
            <person name="Yan T."/>
            <person name="Shi P."/>
            <person name="Liu M."/>
            <person name="Fu X."/>
            <person name="Pan Q."/>
            <person name="Wang Y."/>
            <person name="Lv Z."/>
            <person name="Lu X."/>
            <person name="Zhang F."/>
            <person name="Jiang W."/>
            <person name="Ma Y."/>
            <person name="Chen M."/>
            <person name="Hao X."/>
            <person name="Li L."/>
            <person name="Tang Y."/>
            <person name="Lv G."/>
            <person name="Zhou Y."/>
            <person name="Sun X."/>
            <person name="Brodelius P.E."/>
            <person name="Rose J.K.C."/>
            <person name="Tang K."/>
        </authorList>
    </citation>
    <scope>NUCLEOTIDE SEQUENCE [LARGE SCALE GENOMIC DNA]</scope>
    <source>
        <strain evidence="2">cv. Huhao1</strain>
        <tissue evidence="1">Leaf</tissue>
    </source>
</reference>
<sequence length="98" mass="11189">MLCYVNKLAIGLTKIREVVALNVNKLAIGLTKIREVVALNEQSGSNHRFLDSMTMFVMKPEDDIVKIEDEERVSILMVKDVTEYFHGTPANKTMNYQK</sequence>
<keyword evidence="2" id="KW-1185">Reference proteome</keyword>
<dbReference type="InterPro" id="IPR042201">
    <property type="entry name" value="FH2_Formin_sf"/>
</dbReference>
<dbReference type="AlphaFoldDB" id="A0A2U1NEZ6"/>